<evidence type="ECO:0000256" key="1">
    <source>
        <dbReference type="SAM" id="MobiDB-lite"/>
    </source>
</evidence>
<accession>A0AAV2YWR8</accession>
<feature type="domain" description="DUF4460" evidence="2">
    <location>
        <begin position="80"/>
        <end position="179"/>
    </location>
</feature>
<reference evidence="3" key="1">
    <citation type="submission" date="2022-11" db="EMBL/GenBank/DDBJ databases">
        <authorList>
            <person name="Morgan W.R."/>
            <person name="Tartar A."/>
        </authorList>
    </citation>
    <scope>NUCLEOTIDE SEQUENCE</scope>
    <source>
        <strain evidence="3">ARSEF 373</strain>
    </source>
</reference>
<dbReference type="PANTHER" id="PTHR31596">
    <property type="entry name" value="T-CELL ACTIVATION INHIBITOR, MITOCHONDRIAL"/>
    <property type="match status" value="1"/>
</dbReference>
<dbReference type="InterPro" id="IPR028031">
    <property type="entry name" value="DUF4460"/>
</dbReference>
<keyword evidence="4" id="KW-1185">Reference proteome</keyword>
<comment type="caution">
    <text evidence="3">The sequence shown here is derived from an EMBL/GenBank/DDBJ whole genome shotgun (WGS) entry which is preliminary data.</text>
</comment>
<proteinExistence type="predicted"/>
<feature type="region of interest" description="Disordered" evidence="1">
    <location>
        <begin position="222"/>
        <end position="243"/>
    </location>
</feature>
<dbReference type="Pfam" id="PF14687">
    <property type="entry name" value="DUF4460"/>
    <property type="match status" value="1"/>
</dbReference>
<evidence type="ECO:0000313" key="4">
    <source>
        <dbReference type="Proteomes" id="UP001146120"/>
    </source>
</evidence>
<dbReference type="AlphaFoldDB" id="A0AAV2YWR8"/>
<dbReference type="Proteomes" id="UP001146120">
    <property type="component" value="Unassembled WGS sequence"/>
</dbReference>
<dbReference type="PANTHER" id="PTHR31596:SF10">
    <property type="entry name" value="DUF4460 DOMAIN-CONTAINING PROTEIN"/>
    <property type="match status" value="1"/>
</dbReference>
<protein>
    <recommendedName>
        <fullName evidence="2">DUF4460 domain-containing protein</fullName>
    </recommendedName>
</protein>
<evidence type="ECO:0000313" key="3">
    <source>
        <dbReference type="EMBL" id="DAZ97673.1"/>
    </source>
</evidence>
<name>A0AAV2YWR8_9STRA</name>
<dbReference type="InterPro" id="IPR027986">
    <property type="entry name" value="TCAIM"/>
</dbReference>
<gene>
    <name evidence="3" type="ORF">N0F65_009674</name>
</gene>
<reference evidence="3" key="2">
    <citation type="journal article" date="2023" name="Microbiol Resour">
        <title>Decontamination and Annotation of the Draft Genome Sequence of the Oomycete Lagenidium giganteum ARSEF 373.</title>
        <authorList>
            <person name="Morgan W.R."/>
            <person name="Tartar A."/>
        </authorList>
    </citation>
    <scope>NUCLEOTIDE SEQUENCE</scope>
    <source>
        <strain evidence="3">ARSEF 373</strain>
    </source>
</reference>
<dbReference type="EMBL" id="DAKRPA010000128">
    <property type="protein sequence ID" value="DAZ97673.1"/>
    <property type="molecule type" value="Genomic_DNA"/>
</dbReference>
<sequence length="360" mass="40522">MAAARARMFLRSSWKVAPVRTGVAAVQRNAVLSMASRSSAVAATQAAWPLLFSTPVRTKMSERALRRKQLRKQKENAGCVPQLKDTLRKLYLRTHPDLFGQYPEQQAQNDSSYKELMGILDSIENNNEFPSAKTLVLPFYLKTPIEGKFKQVSLHLRTSGGACHTLVEAALGKFFEQCGLPSVFKWNDGSWGKVVGKDAVQNTNMAYEDEDESEKIRAAAAKRKAEEEARNSAPAYNPVDTKPAEDSSIERILNELNDVFEIIAAVPLLDEEEYGELRRYYEVQNGLDEIEARGYRIKDATHKLWKGERNITKLTTGLDADSAQIVQRIFMHTLSIEQKVRDLIAEEQAKEQGKTADKEQ</sequence>
<organism evidence="3 4">
    <name type="scientific">Lagenidium giganteum</name>
    <dbReference type="NCBI Taxonomy" id="4803"/>
    <lineage>
        <taxon>Eukaryota</taxon>
        <taxon>Sar</taxon>
        <taxon>Stramenopiles</taxon>
        <taxon>Oomycota</taxon>
        <taxon>Peronosporomycetes</taxon>
        <taxon>Pythiales</taxon>
        <taxon>Pythiaceae</taxon>
    </lineage>
</organism>
<evidence type="ECO:0000259" key="2">
    <source>
        <dbReference type="Pfam" id="PF14687"/>
    </source>
</evidence>